<dbReference type="Proteomes" id="UP000054549">
    <property type="component" value="Unassembled WGS sequence"/>
</dbReference>
<proteinExistence type="predicted"/>
<sequence>MNKRLRILVYPNKINWCDDHRRKSKRRSCILSTLVYRTVCISSSSSVGICPSLLQQH</sequence>
<feature type="non-terminal residue" evidence="1">
    <location>
        <position position="57"/>
    </location>
</feature>
<accession>A0A0C2T8H2</accession>
<evidence type="ECO:0000313" key="2">
    <source>
        <dbReference type="Proteomes" id="UP000054549"/>
    </source>
</evidence>
<evidence type="ECO:0000313" key="1">
    <source>
        <dbReference type="EMBL" id="KIL62924.1"/>
    </source>
</evidence>
<name>A0A0C2T8H2_AMAMK</name>
<reference evidence="1 2" key="1">
    <citation type="submission" date="2014-04" db="EMBL/GenBank/DDBJ databases">
        <title>Evolutionary Origins and Diversification of the Mycorrhizal Mutualists.</title>
        <authorList>
            <consortium name="DOE Joint Genome Institute"/>
            <consortium name="Mycorrhizal Genomics Consortium"/>
            <person name="Kohler A."/>
            <person name="Kuo A."/>
            <person name="Nagy L.G."/>
            <person name="Floudas D."/>
            <person name="Copeland A."/>
            <person name="Barry K.W."/>
            <person name="Cichocki N."/>
            <person name="Veneault-Fourrey C."/>
            <person name="LaButti K."/>
            <person name="Lindquist E.A."/>
            <person name="Lipzen A."/>
            <person name="Lundell T."/>
            <person name="Morin E."/>
            <person name="Murat C."/>
            <person name="Riley R."/>
            <person name="Ohm R."/>
            <person name="Sun H."/>
            <person name="Tunlid A."/>
            <person name="Henrissat B."/>
            <person name="Grigoriev I.V."/>
            <person name="Hibbett D.S."/>
            <person name="Martin F."/>
        </authorList>
    </citation>
    <scope>NUCLEOTIDE SEQUENCE [LARGE SCALE GENOMIC DNA]</scope>
    <source>
        <strain evidence="1 2">Koide BX008</strain>
    </source>
</reference>
<dbReference type="AlphaFoldDB" id="A0A0C2T8H2"/>
<keyword evidence="2" id="KW-1185">Reference proteome</keyword>
<protein>
    <submittedName>
        <fullName evidence="1">Uncharacterized protein</fullName>
    </submittedName>
</protein>
<dbReference type="InParanoid" id="A0A0C2T8H2"/>
<dbReference type="HOGENOM" id="CLU_3001859_0_0_1"/>
<gene>
    <name evidence="1" type="ORF">M378DRAFT_165207</name>
</gene>
<organism evidence="1 2">
    <name type="scientific">Amanita muscaria (strain Koide BX008)</name>
    <dbReference type="NCBI Taxonomy" id="946122"/>
    <lineage>
        <taxon>Eukaryota</taxon>
        <taxon>Fungi</taxon>
        <taxon>Dikarya</taxon>
        <taxon>Basidiomycota</taxon>
        <taxon>Agaricomycotina</taxon>
        <taxon>Agaricomycetes</taxon>
        <taxon>Agaricomycetidae</taxon>
        <taxon>Agaricales</taxon>
        <taxon>Pluteineae</taxon>
        <taxon>Amanitaceae</taxon>
        <taxon>Amanita</taxon>
    </lineage>
</organism>
<dbReference type="EMBL" id="KN818265">
    <property type="protein sequence ID" value="KIL62924.1"/>
    <property type="molecule type" value="Genomic_DNA"/>
</dbReference>